<dbReference type="FunFam" id="3.40.1690.10:FF:000001">
    <property type="entry name" value="Flagellar biosynthetic protein FlhB"/>
    <property type="match status" value="1"/>
</dbReference>
<proteinExistence type="inferred from homology"/>
<evidence type="ECO:0000256" key="4">
    <source>
        <dbReference type="ARBA" id="ARBA00022448"/>
    </source>
</evidence>
<reference evidence="15 16" key="1">
    <citation type="submission" date="2019-03" db="EMBL/GenBank/DDBJ databases">
        <title>Sapientia aquatica gen. nov., sp. nov., isolated from a crater lake.</title>
        <authorList>
            <person name="Felfoldi T."/>
            <person name="Szabo A."/>
            <person name="Toth E."/>
            <person name="Schumann P."/>
            <person name="Keki Z."/>
            <person name="Marialigeti K."/>
            <person name="Mathe I."/>
        </authorList>
    </citation>
    <scope>NUCLEOTIDE SEQUENCE [LARGE SCALE GENOMIC DNA]</scope>
    <source>
        <strain evidence="15 16">SA-152</strain>
    </source>
</reference>
<feature type="transmembrane region" description="Helical" evidence="13">
    <location>
        <begin position="99"/>
        <end position="122"/>
    </location>
</feature>
<comment type="caution">
    <text evidence="13">Lacks conserved residue(s) required for the propagation of feature annotation.</text>
</comment>
<dbReference type="Proteomes" id="UP000294829">
    <property type="component" value="Unassembled WGS sequence"/>
</dbReference>
<evidence type="ECO:0000256" key="6">
    <source>
        <dbReference type="ARBA" id="ARBA00022692"/>
    </source>
</evidence>
<dbReference type="RefSeq" id="WP_133324835.1">
    <property type="nucleotide sequence ID" value="NZ_SMYL01000001.1"/>
</dbReference>
<dbReference type="SUPFAM" id="SSF160544">
    <property type="entry name" value="EscU C-terminal domain-like"/>
    <property type="match status" value="1"/>
</dbReference>
<feature type="region of interest" description="Disordered" evidence="14">
    <location>
        <begin position="1"/>
        <end position="27"/>
    </location>
</feature>
<evidence type="ECO:0000313" key="15">
    <source>
        <dbReference type="EMBL" id="TDK68301.1"/>
    </source>
</evidence>
<dbReference type="InterPro" id="IPR006135">
    <property type="entry name" value="T3SS_substrate_exporter"/>
</dbReference>
<comment type="similarity">
    <text evidence="2 13">Belongs to the type III secretion exporter family.</text>
</comment>
<comment type="function">
    <text evidence="12 13">Required for formation of the rod structure in the basal body of the flagellar apparatus. Together with FliI and FliH, may constitute the export apparatus of flagellin.</text>
</comment>
<keyword evidence="4 13" id="KW-0813">Transport</keyword>
<dbReference type="GO" id="GO:0009306">
    <property type="term" value="P:protein secretion"/>
    <property type="evidence" value="ECO:0007669"/>
    <property type="project" value="InterPro"/>
</dbReference>
<dbReference type="NCBIfam" id="TIGR00328">
    <property type="entry name" value="flhB"/>
    <property type="match status" value="1"/>
</dbReference>
<dbReference type="Gene3D" id="6.10.250.2080">
    <property type="match status" value="1"/>
</dbReference>
<feature type="transmembrane region" description="Helical" evidence="13">
    <location>
        <begin position="183"/>
        <end position="207"/>
    </location>
</feature>
<dbReference type="PRINTS" id="PR00950">
    <property type="entry name" value="TYPE3IMSPROT"/>
</dbReference>
<accession>A0A4R5W5B6</accession>
<protein>
    <recommendedName>
        <fullName evidence="3 13">Flagellar biosynthetic protein FlhB</fullName>
    </recommendedName>
</protein>
<dbReference type="EMBL" id="SMYL01000001">
    <property type="protein sequence ID" value="TDK68301.1"/>
    <property type="molecule type" value="Genomic_DNA"/>
</dbReference>
<dbReference type="OrthoDB" id="9807950at2"/>
<evidence type="ECO:0000256" key="12">
    <source>
        <dbReference type="ARBA" id="ARBA00025078"/>
    </source>
</evidence>
<evidence type="ECO:0000256" key="5">
    <source>
        <dbReference type="ARBA" id="ARBA00022475"/>
    </source>
</evidence>
<keyword evidence="10 13" id="KW-0472">Membrane</keyword>
<dbReference type="Gene3D" id="3.40.1690.10">
    <property type="entry name" value="secretion proteins EscU"/>
    <property type="match status" value="1"/>
</dbReference>
<dbReference type="PANTHER" id="PTHR30531:SF12">
    <property type="entry name" value="FLAGELLAR BIOSYNTHETIC PROTEIN FLHB"/>
    <property type="match status" value="1"/>
</dbReference>
<dbReference type="GO" id="GO:0044780">
    <property type="term" value="P:bacterial-type flagellum assembly"/>
    <property type="evidence" value="ECO:0007669"/>
    <property type="project" value="InterPro"/>
</dbReference>
<keyword evidence="15" id="KW-0282">Flagellum</keyword>
<dbReference type="AlphaFoldDB" id="A0A4R5W5B6"/>
<keyword evidence="7 13" id="KW-1005">Bacterial flagellum biogenesis</keyword>
<name>A0A4R5W5B6_9BURK</name>
<evidence type="ECO:0000256" key="2">
    <source>
        <dbReference type="ARBA" id="ARBA00010690"/>
    </source>
</evidence>
<keyword evidence="16" id="KW-1185">Reference proteome</keyword>
<keyword evidence="15" id="KW-0969">Cilium</keyword>
<keyword evidence="5 13" id="KW-1003">Cell membrane</keyword>
<keyword evidence="6 13" id="KW-0812">Transmembrane</keyword>
<evidence type="ECO:0000256" key="10">
    <source>
        <dbReference type="ARBA" id="ARBA00023136"/>
    </source>
</evidence>
<dbReference type="PANTHER" id="PTHR30531">
    <property type="entry name" value="FLAGELLAR BIOSYNTHETIC PROTEIN FLHB"/>
    <property type="match status" value="1"/>
</dbReference>
<gene>
    <name evidence="13 15" type="primary">flhB</name>
    <name evidence="15" type="ORF">E2I14_01810</name>
</gene>
<evidence type="ECO:0000313" key="16">
    <source>
        <dbReference type="Proteomes" id="UP000294829"/>
    </source>
</evidence>
<comment type="caution">
    <text evidence="15">The sequence shown here is derived from an EMBL/GenBank/DDBJ whole genome shotgun (WGS) entry which is preliminary data.</text>
</comment>
<keyword evidence="15" id="KW-0966">Cell projection</keyword>
<organism evidence="15 16">
    <name type="scientific">Sapientia aquatica</name>
    <dbReference type="NCBI Taxonomy" id="1549640"/>
    <lineage>
        <taxon>Bacteria</taxon>
        <taxon>Pseudomonadati</taxon>
        <taxon>Pseudomonadota</taxon>
        <taxon>Betaproteobacteria</taxon>
        <taxon>Burkholderiales</taxon>
        <taxon>Oxalobacteraceae</taxon>
        <taxon>Sapientia</taxon>
    </lineage>
</organism>
<evidence type="ECO:0000256" key="7">
    <source>
        <dbReference type="ARBA" id="ARBA00022795"/>
    </source>
</evidence>
<keyword evidence="8 13" id="KW-0653">Protein transport</keyword>
<evidence type="ECO:0000256" key="8">
    <source>
        <dbReference type="ARBA" id="ARBA00022927"/>
    </source>
</evidence>
<keyword evidence="9 13" id="KW-1133">Transmembrane helix</keyword>
<dbReference type="InterPro" id="IPR029025">
    <property type="entry name" value="T3SS_substrate_exporter_C"/>
</dbReference>
<evidence type="ECO:0000256" key="14">
    <source>
        <dbReference type="SAM" id="MobiDB-lite"/>
    </source>
</evidence>
<keyword evidence="11 13" id="KW-1006">Bacterial flagellum protein export</keyword>
<evidence type="ECO:0000256" key="9">
    <source>
        <dbReference type="ARBA" id="ARBA00022989"/>
    </source>
</evidence>
<feature type="transmembrane region" description="Helical" evidence="13">
    <location>
        <begin position="37"/>
        <end position="54"/>
    </location>
</feature>
<evidence type="ECO:0000256" key="11">
    <source>
        <dbReference type="ARBA" id="ARBA00023225"/>
    </source>
</evidence>
<sequence length="400" mass="43410">MADESGLERTEPATSRRLEKAREEGDVPRSRELGTCLLMMAAGVGLWMVGGNLVRQIMHMLTTSFSFERSAAFDLASLTSGQIASLLDVAWALAPLGGILIVVALISPALIGGWLFSFQALIPNFERLDPIGGLGRMVSVRSLVELLKAVGKATIIGLIAFQVMRRNFDPIVGLISEPSKEGIAHVGQLIVMCFISIASGLVVIMAIDVPFQLRSYSNKLKMTRQEVIQESKESNGNPQIKAKIRAQQREMARRRMMSKVPTADVVVTNPTHYSVALKYVEGRMGAPIVVAKGADLVAARIREIAAENNIPLLEAPPLARALYTHAELNTQIPEALYTAVAEVLAYVFQLRAYKEHGGFEPQLPEEIDVPEELDPTSAVALAAKEAKLQKMNSASGELNG</sequence>
<dbReference type="Pfam" id="PF01312">
    <property type="entry name" value="Bac_export_2"/>
    <property type="match status" value="1"/>
</dbReference>
<evidence type="ECO:0000256" key="3">
    <source>
        <dbReference type="ARBA" id="ARBA00021622"/>
    </source>
</evidence>
<comment type="subcellular location">
    <subcellularLocation>
        <location evidence="1">Cell membrane</location>
        <topology evidence="1">Multi-pass membrane protein</topology>
    </subcellularLocation>
</comment>
<evidence type="ECO:0000256" key="13">
    <source>
        <dbReference type="RuleBase" id="RU364091"/>
    </source>
</evidence>
<evidence type="ECO:0000256" key="1">
    <source>
        <dbReference type="ARBA" id="ARBA00004651"/>
    </source>
</evidence>
<dbReference type="GO" id="GO:0005886">
    <property type="term" value="C:plasma membrane"/>
    <property type="evidence" value="ECO:0007669"/>
    <property type="project" value="UniProtKB-SubCell"/>
</dbReference>
<dbReference type="InterPro" id="IPR006136">
    <property type="entry name" value="FlhB"/>
</dbReference>